<name>A0A6J8DZG6_MYTCO</name>
<proteinExistence type="predicted"/>
<keyword evidence="2" id="KW-1185">Reference proteome</keyword>
<protein>
    <submittedName>
        <fullName evidence="1">Uncharacterized protein</fullName>
    </submittedName>
</protein>
<evidence type="ECO:0000313" key="2">
    <source>
        <dbReference type="Proteomes" id="UP000507470"/>
    </source>
</evidence>
<organism evidence="1 2">
    <name type="scientific">Mytilus coruscus</name>
    <name type="common">Sea mussel</name>
    <dbReference type="NCBI Taxonomy" id="42192"/>
    <lineage>
        <taxon>Eukaryota</taxon>
        <taxon>Metazoa</taxon>
        <taxon>Spiralia</taxon>
        <taxon>Lophotrochozoa</taxon>
        <taxon>Mollusca</taxon>
        <taxon>Bivalvia</taxon>
        <taxon>Autobranchia</taxon>
        <taxon>Pteriomorphia</taxon>
        <taxon>Mytilida</taxon>
        <taxon>Mytiloidea</taxon>
        <taxon>Mytilidae</taxon>
        <taxon>Mytilinae</taxon>
        <taxon>Mytilus</taxon>
    </lineage>
</organism>
<sequence length="159" mass="18384">MYLITVFINTGLIQIQGTHKDTFIAKVLVIIDKVINFNTCQFDEHTDCSEITTYLKATKYKKIDNDVQTMVKHVDIDIEEKAVKHVDKISETIIPDNENHQPDTETSKSNESDKSIALYRSDKYMENIQAYFKNALEKNCTQQSKLIDDKLKAVEETYI</sequence>
<reference evidence="1 2" key="1">
    <citation type="submission" date="2020-06" db="EMBL/GenBank/DDBJ databases">
        <authorList>
            <person name="Li R."/>
            <person name="Bekaert M."/>
        </authorList>
    </citation>
    <scope>NUCLEOTIDE SEQUENCE [LARGE SCALE GENOMIC DNA]</scope>
    <source>
        <strain evidence="2">wild</strain>
    </source>
</reference>
<evidence type="ECO:0000313" key="1">
    <source>
        <dbReference type="EMBL" id="CAC5413979.1"/>
    </source>
</evidence>
<dbReference type="AlphaFoldDB" id="A0A6J8DZG6"/>
<accession>A0A6J8DZG6</accession>
<dbReference type="EMBL" id="CACVKT020008306">
    <property type="protein sequence ID" value="CAC5413979.1"/>
    <property type="molecule type" value="Genomic_DNA"/>
</dbReference>
<gene>
    <name evidence="1" type="ORF">MCOR_46832</name>
</gene>
<dbReference type="Proteomes" id="UP000507470">
    <property type="component" value="Unassembled WGS sequence"/>
</dbReference>
<dbReference type="OrthoDB" id="6075221at2759"/>